<dbReference type="PANTHER" id="PTHR28027:SF2">
    <property type="entry name" value="TRANSCRIPTIONAL REGULATOR MIT1"/>
    <property type="match status" value="1"/>
</dbReference>
<feature type="compositionally biased region" description="Polar residues" evidence="1">
    <location>
        <begin position="173"/>
        <end position="189"/>
    </location>
</feature>
<sequence>MQQPTCINTHVQTTHDAKVIFHAVAKGKLPMVIRRLDTDERRSIASGSVYVWEERTSYSDPTVSKSAIERWTDSVRWGPSRVRDEFLYYQEKQSSEMTTIDLSSTSAIIRYQPCYRREPLIKQTYSVFVSTPHGQKKWHLIAYYTQKTLDRLYRVRDNPFHPELATIRVPPNVYQSARSSRPGPSQRSLGTVAPASTSRSPSRESSETSSTKSSNSRGSVMNEGNVLPPLEALQDLVQPTRHPLDEKAIMSFPLYEFFIASP</sequence>
<name>A8N7A0_COPC7</name>
<keyword evidence="3" id="KW-1185">Reference proteome</keyword>
<dbReference type="eggNOG" id="KOG4476">
    <property type="taxonomic scope" value="Eukaryota"/>
</dbReference>
<evidence type="ECO:0000313" key="3">
    <source>
        <dbReference type="Proteomes" id="UP000001861"/>
    </source>
</evidence>
<evidence type="ECO:0008006" key="4">
    <source>
        <dbReference type="Google" id="ProtNLM"/>
    </source>
</evidence>
<dbReference type="HOGENOM" id="CLU_028895_2_2_1"/>
<dbReference type="OMA" id="NRGRRKW"/>
<reference evidence="2 3" key="1">
    <citation type="journal article" date="2010" name="Proc. Natl. Acad. Sci. U.S.A.">
        <title>Insights into evolution of multicellular fungi from the assembled chromosomes of the mushroom Coprinopsis cinerea (Coprinus cinereus).</title>
        <authorList>
            <person name="Stajich J.E."/>
            <person name="Wilke S.K."/>
            <person name="Ahren D."/>
            <person name="Au C.H."/>
            <person name="Birren B.W."/>
            <person name="Borodovsky M."/>
            <person name="Burns C."/>
            <person name="Canback B."/>
            <person name="Casselton L.A."/>
            <person name="Cheng C.K."/>
            <person name="Deng J."/>
            <person name="Dietrich F.S."/>
            <person name="Fargo D.C."/>
            <person name="Farman M.L."/>
            <person name="Gathman A.C."/>
            <person name="Goldberg J."/>
            <person name="Guigo R."/>
            <person name="Hoegger P.J."/>
            <person name="Hooker J.B."/>
            <person name="Huggins A."/>
            <person name="James T.Y."/>
            <person name="Kamada T."/>
            <person name="Kilaru S."/>
            <person name="Kodira C."/>
            <person name="Kues U."/>
            <person name="Kupfer D."/>
            <person name="Kwan H.S."/>
            <person name="Lomsadze A."/>
            <person name="Li W."/>
            <person name="Lilly W.W."/>
            <person name="Ma L.J."/>
            <person name="Mackey A.J."/>
            <person name="Manning G."/>
            <person name="Martin F."/>
            <person name="Muraguchi H."/>
            <person name="Natvig D.O."/>
            <person name="Palmerini H."/>
            <person name="Ramesh M.A."/>
            <person name="Rehmeyer C.J."/>
            <person name="Roe B.A."/>
            <person name="Shenoy N."/>
            <person name="Stanke M."/>
            <person name="Ter-Hovhannisyan V."/>
            <person name="Tunlid A."/>
            <person name="Velagapudi R."/>
            <person name="Vision T.J."/>
            <person name="Zeng Q."/>
            <person name="Zolan M.E."/>
            <person name="Pukkila P.J."/>
        </authorList>
    </citation>
    <scope>NUCLEOTIDE SEQUENCE [LARGE SCALE GENOMIC DNA]</scope>
    <source>
        <strain evidence="3">Okayama-7 / 130 / ATCC MYA-4618 / FGSC 9003</strain>
    </source>
</reference>
<evidence type="ECO:0000313" key="2">
    <source>
        <dbReference type="EMBL" id="EAU91075.2"/>
    </source>
</evidence>
<dbReference type="AlphaFoldDB" id="A8N7A0"/>
<dbReference type="PANTHER" id="PTHR28027">
    <property type="entry name" value="TRANSCRIPTIONAL REGULATOR MIT1"/>
    <property type="match status" value="1"/>
</dbReference>
<dbReference type="Pfam" id="PF09729">
    <property type="entry name" value="Gti1_Pac2"/>
    <property type="match status" value="1"/>
</dbReference>
<dbReference type="Proteomes" id="UP000001861">
    <property type="component" value="Unassembled WGS sequence"/>
</dbReference>
<gene>
    <name evidence="2" type="ORF">CC1G_03243</name>
</gene>
<proteinExistence type="predicted"/>
<protein>
    <recommendedName>
        <fullName evidence="4">cAMP-independent regulatory protein pac2</fullName>
    </recommendedName>
</protein>
<dbReference type="InParanoid" id="A8N7A0"/>
<evidence type="ECO:0000256" key="1">
    <source>
        <dbReference type="SAM" id="MobiDB-lite"/>
    </source>
</evidence>
<dbReference type="RefSeq" id="XP_001830706.2">
    <property type="nucleotide sequence ID" value="XM_001830654.2"/>
</dbReference>
<accession>A8N7A0</accession>
<dbReference type="InterPro" id="IPR018608">
    <property type="entry name" value="Gti1/Pac2"/>
</dbReference>
<dbReference type="VEuPathDB" id="FungiDB:CC1G_03243"/>
<feature type="compositionally biased region" description="Low complexity" evidence="1">
    <location>
        <begin position="207"/>
        <end position="219"/>
    </location>
</feature>
<dbReference type="KEGG" id="cci:CC1G_03243"/>
<dbReference type="GO" id="GO:0003677">
    <property type="term" value="F:DNA binding"/>
    <property type="evidence" value="ECO:0007669"/>
    <property type="project" value="TreeGrafter"/>
</dbReference>
<organism evidence="2 3">
    <name type="scientific">Coprinopsis cinerea (strain Okayama-7 / 130 / ATCC MYA-4618 / FGSC 9003)</name>
    <name type="common">Inky cap fungus</name>
    <name type="synonym">Hormographiella aspergillata</name>
    <dbReference type="NCBI Taxonomy" id="240176"/>
    <lineage>
        <taxon>Eukaryota</taxon>
        <taxon>Fungi</taxon>
        <taxon>Dikarya</taxon>
        <taxon>Basidiomycota</taxon>
        <taxon>Agaricomycotina</taxon>
        <taxon>Agaricomycetes</taxon>
        <taxon>Agaricomycetidae</taxon>
        <taxon>Agaricales</taxon>
        <taxon>Agaricineae</taxon>
        <taxon>Psathyrellaceae</taxon>
        <taxon>Coprinopsis</taxon>
    </lineage>
</organism>
<dbReference type="GeneID" id="6007150"/>
<dbReference type="EMBL" id="AACS02000003">
    <property type="protein sequence ID" value="EAU91075.2"/>
    <property type="molecule type" value="Genomic_DNA"/>
</dbReference>
<feature type="region of interest" description="Disordered" evidence="1">
    <location>
        <begin position="171"/>
        <end position="224"/>
    </location>
</feature>
<comment type="caution">
    <text evidence="2">The sequence shown here is derived from an EMBL/GenBank/DDBJ whole genome shotgun (WGS) entry which is preliminary data.</text>
</comment>
<dbReference type="OrthoDB" id="5572844at2759"/>